<dbReference type="EMBL" id="JAUZEE010000007">
    <property type="protein sequence ID" value="MDP4301867.1"/>
    <property type="molecule type" value="Genomic_DNA"/>
</dbReference>
<feature type="domain" description="AB hydrolase-1" evidence="1">
    <location>
        <begin position="9"/>
        <end position="235"/>
    </location>
</feature>
<dbReference type="PANTHER" id="PTHR37017">
    <property type="entry name" value="AB HYDROLASE-1 DOMAIN-CONTAINING PROTEIN-RELATED"/>
    <property type="match status" value="1"/>
</dbReference>
<keyword evidence="2" id="KW-0378">Hydrolase</keyword>
<dbReference type="InterPro" id="IPR000073">
    <property type="entry name" value="AB_hydrolase_1"/>
</dbReference>
<proteinExistence type="predicted"/>
<dbReference type="GO" id="GO:0016787">
    <property type="term" value="F:hydrolase activity"/>
    <property type="evidence" value="ECO:0007669"/>
    <property type="project" value="UniProtKB-KW"/>
</dbReference>
<evidence type="ECO:0000313" key="2">
    <source>
        <dbReference type="EMBL" id="MDP4301867.1"/>
    </source>
</evidence>
<dbReference type="InterPro" id="IPR052897">
    <property type="entry name" value="Sec-Metab_Biosynth_Hydrolase"/>
</dbReference>
<dbReference type="Proteomes" id="UP001235760">
    <property type="component" value="Unassembled WGS sequence"/>
</dbReference>
<evidence type="ECO:0000259" key="1">
    <source>
        <dbReference type="Pfam" id="PF12697"/>
    </source>
</evidence>
<keyword evidence="3" id="KW-1185">Reference proteome</keyword>
<comment type="caution">
    <text evidence="2">The sequence shown here is derived from an EMBL/GenBank/DDBJ whole genome shotgun (WGS) entry which is preliminary data.</text>
</comment>
<protein>
    <submittedName>
        <fullName evidence="2">Alpha/beta hydrolase</fullName>
    </submittedName>
</protein>
<dbReference type="InterPro" id="IPR029058">
    <property type="entry name" value="AB_hydrolase_fold"/>
</dbReference>
<name>A0ABT9G5U3_LEPDI</name>
<reference evidence="2 3" key="1">
    <citation type="submission" date="2023-08" db="EMBL/GenBank/DDBJ databases">
        <authorList>
            <person name="Roldan D.M."/>
            <person name="Menes R.J."/>
        </authorList>
    </citation>
    <scope>NUCLEOTIDE SEQUENCE [LARGE SCALE GENOMIC DNA]</scope>
    <source>
        <strain evidence="2 3">CCM 2812</strain>
    </source>
</reference>
<dbReference type="Gene3D" id="3.40.50.1820">
    <property type="entry name" value="alpha/beta hydrolase"/>
    <property type="match status" value="1"/>
</dbReference>
<dbReference type="RefSeq" id="WP_305750409.1">
    <property type="nucleotide sequence ID" value="NZ_JAUZEE010000007.1"/>
</dbReference>
<accession>A0ABT9G5U3</accession>
<gene>
    <name evidence="2" type="ORF">Q8X39_14590</name>
</gene>
<dbReference type="SUPFAM" id="SSF53474">
    <property type="entry name" value="alpha/beta-Hydrolases"/>
    <property type="match status" value="1"/>
</dbReference>
<organism evidence="2 3">
    <name type="scientific">Leptothrix discophora</name>
    <dbReference type="NCBI Taxonomy" id="89"/>
    <lineage>
        <taxon>Bacteria</taxon>
        <taxon>Pseudomonadati</taxon>
        <taxon>Pseudomonadota</taxon>
        <taxon>Betaproteobacteria</taxon>
        <taxon>Burkholderiales</taxon>
        <taxon>Sphaerotilaceae</taxon>
        <taxon>Leptothrix</taxon>
    </lineage>
</organism>
<dbReference type="PANTHER" id="PTHR37017:SF11">
    <property type="entry name" value="ESTERASE_LIPASE_THIOESTERASE DOMAIN-CONTAINING PROTEIN"/>
    <property type="match status" value="1"/>
</dbReference>
<dbReference type="Pfam" id="PF12697">
    <property type="entry name" value="Abhydrolase_6"/>
    <property type="match status" value="1"/>
</dbReference>
<sequence>MPHPTPAPLVLVHGAWGGAWVWRRVLGPLRAAGHEVHAVTLTGDGERAHLRHPGIRLAHHVDDVVAQVEAEELDGVVLVGHSYGGMVVTGAADRLLAAAPGRVRGIVYVDAMVPLPGEGWGEQHSPEVIAARTAAALANDHALPPPDPADFGITGPDRDWLLRRQVPHPFGPYRDPLAFDGARWAALPRLFIDCTAPAYPTIAAMRTRVRELPGFEVREIATGHCPMVTEPAALVSELTLFASRLASRLASRVVSRSVSR</sequence>
<evidence type="ECO:0000313" key="3">
    <source>
        <dbReference type="Proteomes" id="UP001235760"/>
    </source>
</evidence>